<dbReference type="HAMAP" id="MF_00509">
    <property type="entry name" value="ZipA"/>
    <property type="match status" value="1"/>
</dbReference>
<dbReference type="EMBL" id="FLQP01000025">
    <property type="protein sequence ID" value="SBS63968.1"/>
    <property type="molecule type" value="Genomic_DNA"/>
</dbReference>
<evidence type="ECO:0000256" key="1">
    <source>
        <dbReference type="ARBA" id="ARBA00022475"/>
    </source>
</evidence>
<dbReference type="AlphaFoldDB" id="A0A1C3IRK9"/>
<dbReference type="GO" id="GO:0000917">
    <property type="term" value="P:division septum assembly"/>
    <property type="evidence" value="ECO:0007669"/>
    <property type="project" value="TreeGrafter"/>
</dbReference>
<keyword evidence="5 8" id="KW-1133">Transmembrane helix</keyword>
<comment type="similarity">
    <text evidence="8 9">Belongs to the ZipA family.</text>
</comment>
<name>A0A1C3IRK9_9VIBR</name>
<dbReference type="InterPro" id="IPR036765">
    <property type="entry name" value="ZipA_FtsZ-bd_C_sf"/>
</dbReference>
<feature type="region of interest" description="Disordered" evidence="10">
    <location>
        <begin position="31"/>
        <end position="110"/>
    </location>
</feature>
<evidence type="ECO:0000313" key="13">
    <source>
        <dbReference type="Proteomes" id="UP000092876"/>
    </source>
</evidence>
<keyword evidence="2 8" id="KW-0997">Cell inner membrane</keyword>
<evidence type="ECO:0000256" key="9">
    <source>
        <dbReference type="RuleBase" id="RU003612"/>
    </source>
</evidence>
<keyword evidence="3 8" id="KW-0132">Cell division</keyword>
<evidence type="ECO:0000259" key="11">
    <source>
        <dbReference type="SMART" id="SM00771"/>
    </source>
</evidence>
<gene>
    <name evidence="8 12" type="primary">zipA</name>
    <name evidence="12" type="ORF">VAT7223_01940</name>
</gene>
<accession>A0A1C3IRK9</accession>
<evidence type="ECO:0000256" key="6">
    <source>
        <dbReference type="ARBA" id="ARBA00023136"/>
    </source>
</evidence>
<dbReference type="RefSeq" id="WP_065679051.1">
    <property type="nucleotide sequence ID" value="NZ_AP025460.1"/>
</dbReference>
<dbReference type="Proteomes" id="UP000092876">
    <property type="component" value="Unassembled WGS sequence"/>
</dbReference>
<keyword evidence="6 8" id="KW-0472">Membrane</keyword>
<organism evidence="12 13">
    <name type="scientific">Vibrio atlanticus</name>
    <dbReference type="NCBI Taxonomy" id="693153"/>
    <lineage>
        <taxon>Bacteria</taxon>
        <taxon>Pseudomonadati</taxon>
        <taxon>Pseudomonadota</taxon>
        <taxon>Gammaproteobacteria</taxon>
        <taxon>Vibrionales</taxon>
        <taxon>Vibrionaceae</taxon>
        <taxon>Vibrio</taxon>
    </lineage>
</organism>
<feature type="compositionally biased region" description="Basic and acidic residues" evidence="10">
    <location>
        <begin position="66"/>
        <end position="76"/>
    </location>
</feature>
<keyword evidence="1 8" id="KW-1003">Cell membrane</keyword>
<evidence type="ECO:0000256" key="7">
    <source>
        <dbReference type="ARBA" id="ARBA00023306"/>
    </source>
</evidence>
<dbReference type="GeneID" id="94233679"/>
<feature type="compositionally biased region" description="Basic and acidic residues" evidence="10">
    <location>
        <begin position="31"/>
        <end position="45"/>
    </location>
</feature>
<comment type="function">
    <text evidence="8 9">Essential cell division protein that stabilizes the FtsZ protofilaments by cross-linking them and that serves as a cytoplasmic membrane anchor for the Z ring. Also required for the recruitment to the septal ring of downstream cell division proteins.</text>
</comment>
<dbReference type="PANTHER" id="PTHR38685">
    <property type="entry name" value="CELL DIVISION PROTEIN ZIPA"/>
    <property type="match status" value="1"/>
</dbReference>
<keyword evidence="4 8" id="KW-0812">Transmembrane</keyword>
<evidence type="ECO:0000256" key="8">
    <source>
        <dbReference type="HAMAP-Rule" id="MF_00509"/>
    </source>
</evidence>
<feature type="transmembrane region" description="Helical" evidence="8">
    <location>
        <begin position="6"/>
        <end position="25"/>
    </location>
</feature>
<dbReference type="PANTHER" id="PTHR38685:SF1">
    <property type="entry name" value="CELL DIVISION PROTEIN ZIPA"/>
    <property type="match status" value="1"/>
</dbReference>
<evidence type="ECO:0000313" key="12">
    <source>
        <dbReference type="EMBL" id="SBS63968.1"/>
    </source>
</evidence>
<protein>
    <recommendedName>
        <fullName evidence="8 9">Cell division protein ZipA</fullName>
    </recommendedName>
</protein>
<evidence type="ECO:0000256" key="2">
    <source>
        <dbReference type="ARBA" id="ARBA00022519"/>
    </source>
</evidence>
<dbReference type="InterPro" id="IPR011919">
    <property type="entry name" value="Cell_div_ZipA"/>
</dbReference>
<proteinExistence type="inferred from homology"/>
<evidence type="ECO:0000256" key="4">
    <source>
        <dbReference type="ARBA" id="ARBA00022692"/>
    </source>
</evidence>
<dbReference type="InterPro" id="IPR007449">
    <property type="entry name" value="ZipA_FtsZ-bd_C"/>
</dbReference>
<dbReference type="NCBIfam" id="TIGR02205">
    <property type="entry name" value="septum_zipA"/>
    <property type="match status" value="1"/>
</dbReference>
<sequence>MQELRFVLIIVGALAIAALLFHGLWTSKKEGKAKFGDKPLGKLDNDSLDEAETIPNRSFAPEDDFEIIRKERKEPDFAVSPSATDPLIDSDPLSAPQQKEAHEDEIELNDLPSFSVEDPIEVKGELEQVEEEKVVEPEVPNFELTDEQKQNHAGFKEQYGSFEEASDAVADPLLSSEGLTPSEPFIGKEVVAAQSVTSVEETKLDKDANLAGEAQLGNEVNLADESKLDEKAHSNEDLGLEVIVLNVHCAGEIPFVGTELFRSMENNGLAYGEMSIYHCFAQASDEPKVIFSVANMMQPGTLEHDDPADFTTKGISFFMTLPCYGQADQNFNLMLSAAQKIADDMGGNVLDESRNLMTPNRLSDYRKQIRDFMTAANA</sequence>
<dbReference type="SUPFAM" id="SSF64383">
    <property type="entry name" value="Cell-division protein ZipA, C-terminal domain"/>
    <property type="match status" value="1"/>
</dbReference>
<comment type="subunit">
    <text evidence="8">Interacts with FtsZ via their C-terminal domains.</text>
</comment>
<evidence type="ECO:0000256" key="3">
    <source>
        <dbReference type="ARBA" id="ARBA00022618"/>
    </source>
</evidence>
<reference evidence="13" key="1">
    <citation type="submission" date="2016-06" db="EMBL/GenBank/DDBJ databases">
        <authorList>
            <person name="Rodrigo-Torres Lidia"/>
            <person name="Arahal R.David."/>
        </authorList>
    </citation>
    <scope>NUCLEOTIDE SEQUENCE [LARGE SCALE GENOMIC DNA]</scope>
    <source>
        <strain evidence="13">CECT 7223</strain>
    </source>
</reference>
<dbReference type="GO" id="GO:0005886">
    <property type="term" value="C:plasma membrane"/>
    <property type="evidence" value="ECO:0007669"/>
    <property type="project" value="UniProtKB-SubCell"/>
</dbReference>
<dbReference type="SMART" id="SM00771">
    <property type="entry name" value="ZipA_C"/>
    <property type="match status" value="1"/>
</dbReference>
<dbReference type="GO" id="GO:0032153">
    <property type="term" value="C:cell division site"/>
    <property type="evidence" value="ECO:0007669"/>
    <property type="project" value="UniProtKB-UniRule"/>
</dbReference>
<dbReference type="Pfam" id="PF04354">
    <property type="entry name" value="ZipA_C"/>
    <property type="match status" value="1"/>
</dbReference>
<evidence type="ECO:0000256" key="5">
    <source>
        <dbReference type="ARBA" id="ARBA00022989"/>
    </source>
</evidence>
<comment type="subcellular location">
    <subcellularLocation>
        <location evidence="8">Cell inner membrane</location>
        <topology evidence="8">Single-pass type I membrane protein</topology>
    </subcellularLocation>
    <text evidence="8">Localizes to the Z ring in an FtsZ-dependent manner.</text>
</comment>
<evidence type="ECO:0000256" key="10">
    <source>
        <dbReference type="SAM" id="MobiDB-lite"/>
    </source>
</evidence>
<dbReference type="GO" id="GO:0043093">
    <property type="term" value="P:FtsZ-dependent cytokinesis"/>
    <property type="evidence" value="ECO:0007669"/>
    <property type="project" value="UniProtKB-UniRule"/>
</dbReference>
<feature type="domain" description="ZipA C-terminal FtsZ-binding" evidence="11">
    <location>
        <begin position="239"/>
        <end position="369"/>
    </location>
</feature>
<dbReference type="Gene3D" id="3.30.1400.10">
    <property type="entry name" value="ZipA, C-terminal FtsZ-binding domain"/>
    <property type="match status" value="1"/>
</dbReference>
<keyword evidence="7 8" id="KW-0131">Cell cycle</keyword>